<evidence type="ECO:0000259" key="10">
    <source>
        <dbReference type="Pfam" id="PF00712"/>
    </source>
</evidence>
<evidence type="ECO:0000256" key="9">
    <source>
        <dbReference type="PIRNR" id="PIRNR000804"/>
    </source>
</evidence>
<dbReference type="Pfam" id="PF02767">
    <property type="entry name" value="DNA_pol3_beta_2"/>
    <property type="match status" value="1"/>
</dbReference>
<evidence type="ECO:0000256" key="6">
    <source>
        <dbReference type="ARBA" id="ARBA00022705"/>
    </source>
</evidence>
<dbReference type="InterPro" id="IPR001001">
    <property type="entry name" value="DNA_polIII_beta"/>
</dbReference>
<keyword evidence="8" id="KW-0238">DNA-binding</keyword>
<dbReference type="GO" id="GO:0009360">
    <property type="term" value="C:DNA polymerase III complex"/>
    <property type="evidence" value="ECO:0007669"/>
    <property type="project" value="InterPro"/>
</dbReference>
<dbReference type="InterPro" id="IPR022635">
    <property type="entry name" value="DNA_polIII_beta_C"/>
</dbReference>
<dbReference type="InterPro" id="IPR046938">
    <property type="entry name" value="DNA_clamp_sf"/>
</dbReference>
<dbReference type="GO" id="GO:0006271">
    <property type="term" value="P:DNA strand elongation involved in DNA replication"/>
    <property type="evidence" value="ECO:0007669"/>
    <property type="project" value="TreeGrafter"/>
</dbReference>
<dbReference type="AlphaFoldDB" id="A0A1F5H5X9"/>
<keyword evidence="7 9" id="KW-0239">DNA-directed DNA polymerase</keyword>
<dbReference type="EMBL" id="MFBT01000013">
    <property type="protein sequence ID" value="OGD99572.1"/>
    <property type="molecule type" value="Genomic_DNA"/>
</dbReference>
<name>A0A1F5H5X9_9BACT</name>
<evidence type="ECO:0000256" key="2">
    <source>
        <dbReference type="ARBA" id="ARBA00010752"/>
    </source>
</evidence>
<comment type="caution">
    <text evidence="13">The sequence shown here is derived from an EMBL/GenBank/DDBJ whole genome shotgun (WGS) entry which is preliminary data.</text>
</comment>
<dbReference type="Proteomes" id="UP000177039">
    <property type="component" value="Unassembled WGS sequence"/>
</dbReference>
<dbReference type="GO" id="GO:0003677">
    <property type="term" value="F:DNA binding"/>
    <property type="evidence" value="ECO:0007669"/>
    <property type="project" value="UniProtKB-UniRule"/>
</dbReference>
<keyword evidence="4 9" id="KW-0808">Transferase</keyword>
<feature type="domain" description="DNA polymerase III beta sliding clamp N-terminal" evidence="10">
    <location>
        <begin position="1"/>
        <end position="118"/>
    </location>
</feature>
<comment type="similarity">
    <text evidence="2 9">Belongs to the beta sliding clamp family.</text>
</comment>
<dbReference type="InterPro" id="IPR022637">
    <property type="entry name" value="DNA_polIII_beta_cen"/>
</dbReference>
<evidence type="ECO:0000256" key="5">
    <source>
        <dbReference type="ARBA" id="ARBA00022695"/>
    </source>
</evidence>
<feature type="domain" description="DNA polymerase III beta sliding clamp C-terminal" evidence="12">
    <location>
        <begin position="258"/>
        <end position="384"/>
    </location>
</feature>
<comment type="function">
    <text evidence="9">Confers DNA tethering and processivity to DNA polymerases and other proteins. Acts as a clamp, forming a ring around DNA (a reaction catalyzed by the clamp-loading complex) which diffuses in an ATP-independent manner freely and bidirectionally along dsDNA. Initially characterized for its ability to contact the catalytic subunit of DNA polymerase III (Pol III), a complex, multichain enzyme responsible for most of the replicative synthesis in bacteria; Pol III exhibits 3'-5' exonuclease proofreading activity. The beta chain is required for initiation of replication as well as for processivity of DNA replication.</text>
</comment>
<keyword evidence="5 9" id="KW-0548">Nucleotidyltransferase</keyword>
<dbReference type="PANTHER" id="PTHR30478">
    <property type="entry name" value="DNA POLYMERASE III SUBUNIT BETA"/>
    <property type="match status" value="1"/>
</dbReference>
<dbReference type="GO" id="GO:0003887">
    <property type="term" value="F:DNA-directed DNA polymerase activity"/>
    <property type="evidence" value="ECO:0007669"/>
    <property type="project" value="UniProtKB-UniRule"/>
</dbReference>
<dbReference type="SMART" id="SM00480">
    <property type="entry name" value="POL3Bc"/>
    <property type="match status" value="1"/>
</dbReference>
<dbReference type="NCBIfam" id="TIGR00663">
    <property type="entry name" value="dnan"/>
    <property type="match status" value="1"/>
</dbReference>
<dbReference type="PANTHER" id="PTHR30478:SF0">
    <property type="entry name" value="BETA SLIDING CLAMP"/>
    <property type="match status" value="1"/>
</dbReference>
<keyword evidence="6 9" id="KW-0235">DNA replication</keyword>
<proteinExistence type="inferred from homology"/>
<dbReference type="InterPro" id="IPR022634">
    <property type="entry name" value="DNA_polIII_beta_N"/>
</dbReference>
<dbReference type="PIRSF" id="PIRSF000804">
    <property type="entry name" value="DNA_pol_III_b"/>
    <property type="match status" value="1"/>
</dbReference>
<dbReference type="Gene3D" id="3.10.150.10">
    <property type="entry name" value="DNA Polymerase III, subunit A, domain 2"/>
    <property type="match status" value="1"/>
</dbReference>
<evidence type="ECO:0000313" key="14">
    <source>
        <dbReference type="Proteomes" id="UP000177039"/>
    </source>
</evidence>
<dbReference type="GO" id="GO:0008408">
    <property type="term" value="F:3'-5' exonuclease activity"/>
    <property type="evidence" value="ECO:0007669"/>
    <property type="project" value="InterPro"/>
</dbReference>
<evidence type="ECO:0000256" key="3">
    <source>
        <dbReference type="ARBA" id="ARBA00022490"/>
    </source>
</evidence>
<keyword evidence="3 9" id="KW-0963">Cytoplasm</keyword>
<dbReference type="Pfam" id="PF00712">
    <property type="entry name" value="DNA_pol3_beta"/>
    <property type="match status" value="1"/>
</dbReference>
<feature type="domain" description="DNA polymerase III beta sliding clamp central" evidence="11">
    <location>
        <begin position="132"/>
        <end position="255"/>
    </location>
</feature>
<protein>
    <recommendedName>
        <fullName evidence="9">Beta sliding clamp</fullName>
    </recommendedName>
</protein>
<reference evidence="13 14" key="1">
    <citation type="journal article" date="2016" name="Nat. Commun.">
        <title>Thousands of microbial genomes shed light on interconnected biogeochemical processes in an aquifer system.</title>
        <authorList>
            <person name="Anantharaman K."/>
            <person name="Brown C.T."/>
            <person name="Hug L.A."/>
            <person name="Sharon I."/>
            <person name="Castelle C.J."/>
            <person name="Probst A.J."/>
            <person name="Thomas B.C."/>
            <person name="Singh A."/>
            <person name="Wilkins M.J."/>
            <person name="Karaoz U."/>
            <person name="Brodie E.L."/>
            <person name="Williams K.H."/>
            <person name="Hubbard S.S."/>
            <person name="Banfield J.F."/>
        </authorList>
    </citation>
    <scope>NUCLEOTIDE SEQUENCE [LARGE SCALE GENOMIC DNA]</scope>
</reference>
<accession>A0A1F5H5X9</accession>
<comment type="subcellular location">
    <subcellularLocation>
        <location evidence="1 9">Cytoplasm</location>
    </subcellularLocation>
</comment>
<evidence type="ECO:0000259" key="12">
    <source>
        <dbReference type="Pfam" id="PF02768"/>
    </source>
</evidence>
<comment type="subunit">
    <text evidence="9">Forms a ring-shaped head-to-tail homodimer around DNA.</text>
</comment>
<dbReference type="GO" id="GO:0005737">
    <property type="term" value="C:cytoplasm"/>
    <property type="evidence" value="ECO:0007669"/>
    <property type="project" value="UniProtKB-SubCell"/>
</dbReference>
<evidence type="ECO:0000256" key="7">
    <source>
        <dbReference type="ARBA" id="ARBA00022932"/>
    </source>
</evidence>
<evidence type="ECO:0000256" key="8">
    <source>
        <dbReference type="ARBA" id="ARBA00023125"/>
    </source>
</evidence>
<evidence type="ECO:0000259" key="11">
    <source>
        <dbReference type="Pfam" id="PF02767"/>
    </source>
</evidence>
<dbReference type="SUPFAM" id="SSF55979">
    <property type="entry name" value="DNA clamp"/>
    <property type="match status" value="3"/>
</dbReference>
<evidence type="ECO:0000256" key="1">
    <source>
        <dbReference type="ARBA" id="ARBA00004496"/>
    </source>
</evidence>
<organism evidence="13 14">
    <name type="scientific">Candidatus Curtissbacteria bacterium RIFCSPLOWO2_01_FULL_42_50</name>
    <dbReference type="NCBI Taxonomy" id="1797730"/>
    <lineage>
        <taxon>Bacteria</taxon>
        <taxon>Candidatus Curtissiibacteriota</taxon>
    </lineage>
</organism>
<dbReference type="CDD" id="cd00140">
    <property type="entry name" value="beta_clamp"/>
    <property type="match status" value="1"/>
</dbReference>
<dbReference type="Gene3D" id="3.70.10.10">
    <property type="match status" value="1"/>
</dbReference>
<evidence type="ECO:0000313" key="13">
    <source>
        <dbReference type="EMBL" id="OGD99572.1"/>
    </source>
</evidence>
<gene>
    <name evidence="13" type="ORF">A3B54_02370</name>
</gene>
<sequence length="387" mass="42346">MKFKIQQNDLLKTLLAVNRSILAKTNLPILSGVLISTSGEVLEVLSTNLETAARVGAVCKTETTGKAVLPGRILLEFVSQLPEGEVVFEKLGEEVLVKLGSYGARFATMPTEDFPAIPKIEKGQTIKFSAGDFVRTVLKVAFCAAADEGRPVLTGVLCELEKNLLSMVATDGYRLGFQKIATTGEAVPLKIIIPSKSLIEAAKLIGERTEGKTDESIEMIIADDFNQVNFQVDKLPSAKTGVEFTSRLIEGEFPNWQKIIPTSFNSLARISKEEFIKLVRIASIFARDSGNIIRLKLEGHAAKGAGLMTVFATNNQLGSNQAACEIEMTGRGGEIAFNFRYLLEMLSSIEGEDVNFEMIESLNPGKFTETDSRDNFFHIIMPVRLQS</sequence>
<dbReference type="Pfam" id="PF02768">
    <property type="entry name" value="DNA_pol3_beta_3"/>
    <property type="match status" value="1"/>
</dbReference>
<evidence type="ECO:0000256" key="4">
    <source>
        <dbReference type="ARBA" id="ARBA00022679"/>
    </source>
</evidence>